<accession>A0A1B1YRS0</accession>
<dbReference type="SUPFAM" id="SSF82714">
    <property type="entry name" value="Multidrug efflux transporter AcrB TolC docking domain, DN and DC subdomains"/>
    <property type="match status" value="2"/>
</dbReference>
<dbReference type="PANTHER" id="PTHR32063:SF16">
    <property type="entry name" value="CATION EFFLUX SYSTEM (ACRB_ACRD_ACRF FAMILY)"/>
    <property type="match status" value="1"/>
</dbReference>
<feature type="transmembrane region" description="Helical" evidence="1">
    <location>
        <begin position="978"/>
        <end position="1001"/>
    </location>
</feature>
<dbReference type="Gene3D" id="3.30.70.1430">
    <property type="entry name" value="Multidrug efflux transporter AcrB pore domain"/>
    <property type="match status" value="2"/>
</dbReference>
<proteinExistence type="predicted"/>
<evidence type="ECO:0000313" key="2">
    <source>
        <dbReference type="EMBL" id="ANX03490.1"/>
    </source>
</evidence>
<dbReference type="Gene3D" id="3.30.70.1320">
    <property type="entry name" value="Multidrug efflux transporter AcrB pore domain like"/>
    <property type="match status" value="1"/>
</dbReference>
<gene>
    <name evidence="2" type="ORF">PG2T_04320</name>
</gene>
<feature type="transmembrane region" description="Helical" evidence="1">
    <location>
        <begin position="1049"/>
        <end position="1076"/>
    </location>
</feature>
<feature type="transmembrane region" description="Helical" evidence="1">
    <location>
        <begin position="408"/>
        <end position="428"/>
    </location>
</feature>
<keyword evidence="1" id="KW-1133">Transmembrane helix</keyword>
<sequence length="1086" mass="118236">MSDPRFNVAGRLASFFVDSKLTPLVILGVSLFGTLALLLTPREENPQILVPAAQVSVALPGASAQEVERLLLTPLEAALSEMPDVEHTYGTASNSLASVQVEFDVGVPKDAALVRVYDKVEQLRPRLPPQAGAPTVIPIDADDVPVVTITLASAEYDDHALKRVADRMAERLRSVRGVSIVQVYGGRDRELRVEVEPERMQAFGITLDQGLARLAASNLARPVGDITERGERAGVYLDNQLASLEDLRHLVVGESKGRLIYLEDVAETIDGPPQDRHSMARLAFGPADSRFAALGGQELPAVTIAVAKKSGENAVRIGQQVQERVLRMQRQFVPASVQVVTTRNDGDKADDAVNTLVEHLAVAILAVVGTLLLTLGWREGLMVMLVVPLVMLTVVMADGFAGVTINRVALFALILALGSLVDDAIVVVENIYRHYTDNPGGDRRAMAVLAVAEIGNATNFATFAMMAVFAAMIVVSGMPGEFFFPIVFNLPTAMFTSLLFAYVVTPWAARRWLRPKPLLGDFQVHSAQAYGAYDRVLCLLLDRPLARRALYVAMVGLIALSALMPAWQYLRPAGPVGEKSLLGLLMTFLPKDDINTFNIFVDLPENASVEQTDALVREVGRELRATPEVSNYVVALAQPGVTDLSNLLRGSLNRHAPYQAEVRVNLIHRGQRARTSLDIVAELRPRLHAVSQRYPGSVIRTFDDPPGPPSRAKVLAEVYGTDQDDMRRVAADVRTQFEATAGVAEVFDSVTAPVHRHRVVVDEEKAALSGVSSRQIADVLQVLFEGVAVGRVHLPDERNVVPIRIQVPRRDELRPQDLDRIQLSNAAGQIVPLSELVHVVADHEDEPILHKDNERVIFVGSEYLTGAGLYAVLGLNERLGEIRGSQDMPLRVGNLGLYDEPPDTIAGTNMLWEGETRMMLDAYRDMTYALLLAISVVYLMLVAYYRSFAIPLVALAALPLAFIGVFPGHLIMGAEFSGASMVGIIALVGMVVRASLLIIEFGRDAEAQGMTLREAMRTACALRLRPIVLTSLTNILGATVMLLDPVFRGLAISVIFGTLFSTGLTMIVVPALYYAYRQRLLRAAAV</sequence>
<dbReference type="Pfam" id="PF00873">
    <property type="entry name" value="ACR_tran"/>
    <property type="match status" value="1"/>
</dbReference>
<dbReference type="STRING" id="1810504.PG2T_04320"/>
<feature type="transmembrane region" description="Helical" evidence="1">
    <location>
        <begin position="952"/>
        <end position="972"/>
    </location>
</feature>
<dbReference type="InterPro" id="IPR001036">
    <property type="entry name" value="Acrflvin-R"/>
</dbReference>
<dbReference type="SUPFAM" id="SSF82693">
    <property type="entry name" value="Multidrug efflux transporter AcrB pore domain, PN1, PN2, PC1 and PC2 subdomains"/>
    <property type="match status" value="3"/>
</dbReference>
<dbReference type="EMBL" id="CP014671">
    <property type="protein sequence ID" value="ANX03490.1"/>
    <property type="molecule type" value="Genomic_DNA"/>
</dbReference>
<feature type="transmembrane region" description="Helical" evidence="1">
    <location>
        <begin position="21"/>
        <end position="39"/>
    </location>
</feature>
<dbReference type="OrthoDB" id="9758297at2"/>
<dbReference type="GO" id="GO:0042910">
    <property type="term" value="F:xenobiotic transmembrane transporter activity"/>
    <property type="evidence" value="ECO:0007669"/>
    <property type="project" value="TreeGrafter"/>
</dbReference>
<dbReference type="Gene3D" id="1.20.1640.10">
    <property type="entry name" value="Multidrug efflux transporter AcrB transmembrane domain"/>
    <property type="match status" value="2"/>
</dbReference>
<reference evidence="3" key="1">
    <citation type="submission" date="2016-03" db="EMBL/GenBank/DDBJ databases">
        <title>Complete genome sequence of Solimmundus cernigliae, representing a novel lineage of polycyclic aromatic hydrocarbon degraders within the Gammaproteobacteria.</title>
        <authorList>
            <person name="Singleton D.R."/>
            <person name="Dickey A.N."/>
            <person name="Scholl E.H."/>
            <person name="Wright F.A."/>
            <person name="Aitken M.D."/>
        </authorList>
    </citation>
    <scope>NUCLEOTIDE SEQUENCE [LARGE SCALE GENOMIC DNA]</scope>
    <source>
        <strain evidence="3">TR3.2</strain>
    </source>
</reference>
<feature type="transmembrane region" description="Helical" evidence="1">
    <location>
        <begin position="1022"/>
        <end position="1043"/>
    </location>
</feature>
<dbReference type="Gene3D" id="3.30.70.1440">
    <property type="entry name" value="Multidrug efflux transporter AcrB pore domain"/>
    <property type="match status" value="1"/>
</dbReference>
<organism evidence="2 3">
    <name type="scientific">Immundisolibacter cernigliae</name>
    <dbReference type="NCBI Taxonomy" id="1810504"/>
    <lineage>
        <taxon>Bacteria</taxon>
        <taxon>Pseudomonadati</taxon>
        <taxon>Pseudomonadota</taxon>
        <taxon>Gammaproteobacteria</taxon>
        <taxon>Immundisolibacterales</taxon>
        <taxon>Immundisolibacteraceae</taxon>
        <taxon>Immundisolibacter</taxon>
    </lineage>
</organism>
<feature type="transmembrane region" description="Helical" evidence="1">
    <location>
        <begin position="482"/>
        <end position="504"/>
    </location>
</feature>
<feature type="transmembrane region" description="Helical" evidence="1">
    <location>
        <begin position="356"/>
        <end position="375"/>
    </location>
</feature>
<dbReference type="InParanoid" id="A0A1B1YRS0"/>
<dbReference type="PANTHER" id="PTHR32063">
    <property type="match status" value="1"/>
</dbReference>
<feature type="transmembrane region" description="Helical" evidence="1">
    <location>
        <begin position="448"/>
        <end position="476"/>
    </location>
</feature>
<feature type="transmembrane region" description="Helical" evidence="1">
    <location>
        <begin position="926"/>
        <end position="945"/>
    </location>
</feature>
<dbReference type="RefSeq" id="WP_068802987.1">
    <property type="nucleotide sequence ID" value="NZ_CP014671.1"/>
</dbReference>
<dbReference type="AlphaFoldDB" id="A0A1B1YRS0"/>
<evidence type="ECO:0000256" key="1">
    <source>
        <dbReference type="SAM" id="Phobius"/>
    </source>
</evidence>
<dbReference type="Proteomes" id="UP000092952">
    <property type="component" value="Chromosome"/>
</dbReference>
<evidence type="ECO:0000313" key="3">
    <source>
        <dbReference type="Proteomes" id="UP000092952"/>
    </source>
</evidence>
<keyword evidence="1" id="KW-0472">Membrane</keyword>
<dbReference type="GO" id="GO:0005886">
    <property type="term" value="C:plasma membrane"/>
    <property type="evidence" value="ECO:0007669"/>
    <property type="project" value="TreeGrafter"/>
</dbReference>
<feature type="transmembrane region" description="Helical" evidence="1">
    <location>
        <begin position="382"/>
        <end position="402"/>
    </location>
</feature>
<feature type="transmembrane region" description="Helical" evidence="1">
    <location>
        <begin position="549"/>
        <end position="570"/>
    </location>
</feature>
<keyword evidence="3" id="KW-1185">Reference proteome</keyword>
<keyword evidence="1" id="KW-0812">Transmembrane</keyword>
<dbReference type="SUPFAM" id="SSF82866">
    <property type="entry name" value="Multidrug efflux transporter AcrB transmembrane domain"/>
    <property type="match status" value="2"/>
</dbReference>
<dbReference type="Gene3D" id="3.30.2090.10">
    <property type="entry name" value="Multidrug efflux transporter AcrB TolC docking domain, DN and DC subdomains"/>
    <property type="match status" value="2"/>
</dbReference>
<protein>
    <submittedName>
        <fullName evidence="2">Acriflavin resistance protein</fullName>
    </submittedName>
</protein>
<name>A0A1B1YRS0_9GAMM</name>
<dbReference type="InterPro" id="IPR027463">
    <property type="entry name" value="AcrB_DN_DC_subdom"/>
</dbReference>
<dbReference type="KEGG" id="gbi:PG2T_04320"/>
<dbReference type="PRINTS" id="PR00702">
    <property type="entry name" value="ACRIFLAVINRP"/>
</dbReference>